<protein>
    <submittedName>
        <fullName evidence="1">Uncharacterized protein</fullName>
    </submittedName>
</protein>
<reference evidence="1" key="1">
    <citation type="submission" date="2014-11" db="EMBL/GenBank/DDBJ databases">
        <authorList>
            <person name="Otto D Thomas"/>
            <person name="Naeem Raeece"/>
        </authorList>
    </citation>
    <scope>NUCLEOTIDE SEQUENCE</scope>
</reference>
<proteinExistence type="predicted"/>
<name>A0A0G4FVC9_9ALVE</name>
<gene>
    <name evidence="1" type="ORF">Cvel_18868</name>
</gene>
<sequence length="343" mass="38665">MAVRPLGCSEDLWLPVQVKATTSPGGPQQNRRSPYWCFGKLRGYTGMVVACVSLQDGLCELPKLWLFPGVFFDTFKGRGSLRITQGGKYDKKESRGTFDHQCLKSHVGRVLEAAWYGAKKRGGIFQLQSLTTLNGQLSPTHLAEWTMLQKCLELFQHVPGGVEVRNAPCASFPYDIEIRLKNIGDSQMSWQRVQLKSSHWVSGENLASVHMHKSVNTRWQPYEEGDFDFLLVGPPQNSSSPIFQSSANKADVGRKAVGDEEWRFFHMIPQQVLVNREHIVSSATARQRGVLHLRLHFLSAPLARQTSRASRLLEWRLDTLDIFGAGARVAHVLEHYANNTRPQ</sequence>
<organism evidence="1">
    <name type="scientific">Chromera velia CCMP2878</name>
    <dbReference type="NCBI Taxonomy" id="1169474"/>
    <lineage>
        <taxon>Eukaryota</taxon>
        <taxon>Sar</taxon>
        <taxon>Alveolata</taxon>
        <taxon>Colpodellida</taxon>
        <taxon>Chromeraceae</taxon>
        <taxon>Chromera</taxon>
    </lineage>
</organism>
<accession>A0A0G4FVC9</accession>
<dbReference type="VEuPathDB" id="CryptoDB:Cvel_18868"/>
<dbReference type="AlphaFoldDB" id="A0A0G4FVC9"/>
<evidence type="ECO:0000313" key="1">
    <source>
        <dbReference type="EMBL" id="CEM18645.1"/>
    </source>
</evidence>
<dbReference type="PhylomeDB" id="A0A0G4FVC9"/>
<dbReference type="EMBL" id="CDMZ01000648">
    <property type="protein sequence ID" value="CEM18645.1"/>
    <property type="molecule type" value="Genomic_DNA"/>
</dbReference>